<dbReference type="STRING" id="225164.V4CM54"/>
<evidence type="ECO:0000313" key="3">
    <source>
        <dbReference type="Proteomes" id="UP000030746"/>
    </source>
</evidence>
<dbReference type="CTD" id="20250528"/>
<dbReference type="Gene3D" id="3.40.630.30">
    <property type="match status" value="1"/>
</dbReference>
<feature type="domain" description="N-acetyltransferase" evidence="1">
    <location>
        <begin position="39"/>
        <end position="199"/>
    </location>
</feature>
<name>V4CM54_LOTGI</name>
<dbReference type="GeneID" id="20250528"/>
<dbReference type="Proteomes" id="UP000030746">
    <property type="component" value="Unassembled WGS sequence"/>
</dbReference>
<organism evidence="2 3">
    <name type="scientific">Lottia gigantea</name>
    <name type="common">Giant owl limpet</name>
    <dbReference type="NCBI Taxonomy" id="225164"/>
    <lineage>
        <taxon>Eukaryota</taxon>
        <taxon>Metazoa</taxon>
        <taxon>Spiralia</taxon>
        <taxon>Lophotrochozoa</taxon>
        <taxon>Mollusca</taxon>
        <taxon>Gastropoda</taxon>
        <taxon>Patellogastropoda</taxon>
        <taxon>Lottioidea</taxon>
        <taxon>Lottiidae</taxon>
        <taxon>Lottia</taxon>
    </lineage>
</organism>
<reference evidence="2 3" key="1">
    <citation type="journal article" date="2013" name="Nature">
        <title>Insights into bilaterian evolution from three spiralian genomes.</title>
        <authorList>
            <person name="Simakov O."/>
            <person name="Marletaz F."/>
            <person name="Cho S.J."/>
            <person name="Edsinger-Gonzales E."/>
            <person name="Havlak P."/>
            <person name="Hellsten U."/>
            <person name="Kuo D.H."/>
            <person name="Larsson T."/>
            <person name="Lv J."/>
            <person name="Arendt D."/>
            <person name="Savage R."/>
            <person name="Osoegawa K."/>
            <person name="de Jong P."/>
            <person name="Grimwood J."/>
            <person name="Chapman J.A."/>
            <person name="Shapiro H."/>
            <person name="Aerts A."/>
            <person name="Otillar R.P."/>
            <person name="Terry A.Y."/>
            <person name="Boore J.L."/>
            <person name="Grigoriev I.V."/>
            <person name="Lindberg D.R."/>
            <person name="Seaver E.C."/>
            <person name="Weisblat D.A."/>
            <person name="Putnam N.H."/>
            <person name="Rokhsar D.S."/>
        </authorList>
    </citation>
    <scope>NUCLEOTIDE SEQUENCE [LARGE SCALE GENOMIC DNA]</scope>
</reference>
<protein>
    <recommendedName>
        <fullName evidence="1">N-acetyltransferase domain-containing protein</fullName>
    </recommendedName>
</protein>
<dbReference type="EMBL" id="KB200027">
    <property type="protein sequence ID" value="ESP03375.1"/>
    <property type="molecule type" value="Genomic_DNA"/>
</dbReference>
<keyword evidence="3" id="KW-1185">Reference proteome</keyword>
<gene>
    <name evidence="2" type="ORF">LOTGIDRAFT_237687</name>
</gene>
<evidence type="ECO:0000259" key="1">
    <source>
        <dbReference type="PROSITE" id="PS51186"/>
    </source>
</evidence>
<dbReference type="GO" id="GO:0016747">
    <property type="term" value="F:acyltransferase activity, transferring groups other than amino-acyl groups"/>
    <property type="evidence" value="ECO:0007669"/>
    <property type="project" value="InterPro"/>
</dbReference>
<dbReference type="InterPro" id="IPR016181">
    <property type="entry name" value="Acyl_CoA_acyltransferase"/>
</dbReference>
<dbReference type="SUPFAM" id="SSF55729">
    <property type="entry name" value="Acyl-CoA N-acyltransferases (Nat)"/>
    <property type="match status" value="1"/>
</dbReference>
<dbReference type="OMA" id="KIGYMGM"/>
<dbReference type="AlphaFoldDB" id="V4CM54"/>
<dbReference type="OrthoDB" id="6133707at2759"/>
<dbReference type="KEGG" id="lgi:LOTGIDRAFT_237687"/>
<dbReference type="RefSeq" id="XP_009045908.1">
    <property type="nucleotide sequence ID" value="XM_009047660.1"/>
</dbReference>
<accession>V4CM54</accession>
<dbReference type="Pfam" id="PF00583">
    <property type="entry name" value="Acetyltransf_1"/>
    <property type="match status" value="1"/>
</dbReference>
<dbReference type="InterPro" id="IPR000182">
    <property type="entry name" value="GNAT_dom"/>
</dbReference>
<proteinExistence type="predicted"/>
<dbReference type="HOGENOM" id="CLU_117344_0_0_1"/>
<sequence length="202" mass="22861">MSHWSCMGVRPTDTMLIKQNIRVPPIIPYVTSLPGGRDVIIDYLTDDQLEETFQMIQEAAKEGEGFGINEFPNIKEFQKEIEGGHNFGITDKKSKELIAAFVITVSKFYRGSKVADPFIIVRKSERRKGVGEFCLRSALNHAMDLNFIGMYVDCFSNNKGMIKIVENVGGFSRCGFLPMAGQMNDKTFIGSIIFYRDLHEEE</sequence>
<dbReference type="PROSITE" id="PS51186">
    <property type="entry name" value="GNAT"/>
    <property type="match status" value="1"/>
</dbReference>
<evidence type="ECO:0000313" key="2">
    <source>
        <dbReference type="EMBL" id="ESP03375.1"/>
    </source>
</evidence>